<comment type="caution">
    <text evidence="1">The sequence shown here is derived from an EMBL/GenBank/DDBJ whole genome shotgun (WGS) entry which is preliminary data.</text>
</comment>
<organism evidence="1">
    <name type="scientific">marine sediment metagenome</name>
    <dbReference type="NCBI Taxonomy" id="412755"/>
    <lineage>
        <taxon>unclassified sequences</taxon>
        <taxon>metagenomes</taxon>
        <taxon>ecological metagenomes</taxon>
    </lineage>
</organism>
<dbReference type="EMBL" id="LAZR01055396">
    <property type="protein sequence ID" value="KKK76459.1"/>
    <property type="molecule type" value="Genomic_DNA"/>
</dbReference>
<accession>A0A0F9ADC2</accession>
<feature type="non-terminal residue" evidence="1">
    <location>
        <position position="1"/>
    </location>
</feature>
<sequence length="121" mass="14003">CEVHREFIGKNARRNTFIGVRTGKRLVWWPVCSYCGYKACSAVGPTLEFPPPSEVGQVVNKCKRDITPECPCERAIREAREAPRPHVLCPSWDEGHDHKDKTVQKRCELYPIRDTIKRLKR</sequence>
<proteinExistence type="predicted"/>
<evidence type="ECO:0000313" key="1">
    <source>
        <dbReference type="EMBL" id="KKK76459.1"/>
    </source>
</evidence>
<gene>
    <name evidence="1" type="ORF">LCGC14_2863460</name>
</gene>
<protein>
    <submittedName>
        <fullName evidence="1">Uncharacterized protein</fullName>
    </submittedName>
</protein>
<dbReference type="AlphaFoldDB" id="A0A0F9ADC2"/>
<name>A0A0F9ADC2_9ZZZZ</name>
<reference evidence="1" key="1">
    <citation type="journal article" date="2015" name="Nature">
        <title>Complex archaea that bridge the gap between prokaryotes and eukaryotes.</title>
        <authorList>
            <person name="Spang A."/>
            <person name="Saw J.H."/>
            <person name="Jorgensen S.L."/>
            <person name="Zaremba-Niedzwiedzka K."/>
            <person name="Martijn J."/>
            <person name="Lind A.E."/>
            <person name="van Eijk R."/>
            <person name="Schleper C."/>
            <person name="Guy L."/>
            <person name="Ettema T.J."/>
        </authorList>
    </citation>
    <scope>NUCLEOTIDE SEQUENCE</scope>
</reference>